<evidence type="ECO:0000313" key="2">
    <source>
        <dbReference type="Proteomes" id="UP000038200"/>
    </source>
</evidence>
<sequence length="134" mass="15331">MNFATTKERILYFIDNQSIKVSDFLRKTEIKRGFLDADKLNSAVSDIFLAKIIAIFPELSLEWLITGKGEMLKNSEQNITQNGNNNTNNGHNISGKVKKIEQKIEQTNAELLEIIREKDRQIASLHKIIEKLSN</sequence>
<organism evidence="1 2">
    <name type="scientific">Capnocytophaga canis</name>
    <dbReference type="NCBI Taxonomy" id="1848903"/>
    <lineage>
        <taxon>Bacteria</taxon>
        <taxon>Pseudomonadati</taxon>
        <taxon>Bacteroidota</taxon>
        <taxon>Flavobacteriia</taxon>
        <taxon>Flavobacteriales</taxon>
        <taxon>Flavobacteriaceae</taxon>
        <taxon>Capnocytophaga</taxon>
    </lineage>
</organism>
<protein>
    <submittedName>
        <fullName evidence="1">Uncharacterized protein</fullName>
    </submittedName>
</protein>
<dbReference type="Proteomes" id="UP000038200">
    <property type="component" value="Unassembled WGS sequence"/>
</dbReference>
<dbReference type="RefSeq" id="WP_231559947.1">
    <property type="nucleotide sequence ID" value="NZ_CDOL01000242.1"/>
</dbReference>
<name>A0A0B7IPC3_9FLAO</name>
<reference evidence="1 2" key="1">
    <citation type="submission" date="2015-01" db="EMBL/GenBank/DDBJ databases">
        <authorList>
            <person name="Xiang T."/>
            <person name="Song Y."/>
            <person name="Huang L."/>
            <person name="Wang B."/>
            <person name="Wu P."/>
        </authorList>
    </citation>
    <scope>NUCLEOTIDE SEQUENCE [LARGE SCALE GENOMIC DNA]</scope>
    <source>
        <strain evidence="1 2">CcD93</strain>
    </source>
</reference>
<evidence type="ECO:0000313" key="1">
    <source>
        <dbReference type="EMBL" id="CEN53696.1"/>
    </source>
</evidence>
<dbReference type="EMBL" id="CDOL01000242">
    <property type="protein sequence ID" value="CEN53696.1"/>
    <property type="molecule type" value="Genomic_DNA"/>
</dbReference>
<accession>A0A0B7IPC3</accession>
<proteinExistence type="predicted"/>
<gene>
    <name evidence="1" type="ORF">CCAND93_520005</name>
</gene>
<dbReference type="AlphaFoldDB" id="A0A0B7IPC3"/>